<name>A0ABM9LQ91_9MYCO</name>
<protein>
    <submittedName>
        <fullName evidence="2">Uncharacterized protein</fullName>
    </submittedName>
</protein>
<evidence type="ECO:0000313" key="2">
    <source>
        <dbReference type="EMBL" id="CAJ1502865.1"/>
    </source>
</evidence>
<gene>
    <name evidence="2" type="ORF">MU0053_002293</name>
</gene>
<dbReference type="Proteomes" id="UP001190465">
    <property type="component" value="Chromosome"/>
</dbReference>
<sequence length="65" mass="7275">MTVSVTRPDGAVDNYMRSGDAFIKSSDGSLDIVRTGSRVPHTYSSGEWSDVEGDEHKSKRRFLPW</sequence>
<dbReference type="EMBL" id="OY726397">
    <property type="protein sequence ID" value="CAJ1502865.1"/>
    <property type="molecule type" value="Genomic_DNA"/>
</dbReference>
<reference evidence="2 3" key="1">
    <citation type="submission" date="2023-08" db="EMBL/GenBank/DDBJ databases">
        <authorList>
            <person name="Folkvardsen B D."/>
            <person name="Norman A."/>
        </authorList>
    </citation>
    <scope>NUCLEOTIDE SEQUENCE [LARGE SCALE GENOMIC DNA]</scope>
    <source>
        <strain evidence="2 3">Mu0053</strain>
    </source>
</reference>
<evidence type="ECO:0000256" key="1">
    <source>
        <dbReference type="SAM" id="MobiDB-lite"/>
    </source>
</evidence>
<keyword evidence="3" id="KW-1185">Reference proteome</keyword>
<feature type="region of interest" description="Disordered" evidence="1">
    <location>
        <begin position="43"/>
        <end position="65"/>
    </location>
</feature>
<proteinExistence type="predicted"/>
<dbReference type="RefSeq" id="WP_308482432.1">
    <property type="nucleotide sequence ID" value="NZ_OY726397.1"/>
</dbReference>
<evidence type="ECO:0000313" key="3">
    <source>
        <dbReference type="Proteomes" id="UP001190465"/>
    </source>
</evidence>
<accession>A0ABM9LQ91</accession>
<organism evidence="2 3">
    <name type="scientific">[Mycobacterium] burgundiense</name>
    <dbReference type="NCBI Taxonomy" id="3064286"/>
    <lineage>
        <taxon>Bacteria</taxon>
        <taxon>Bacillati</taxon>
        <taxon>Actinomycetota</taxon>
        <taxon>Actinomycetes</taxon>
        <taxon>Mycobacteriales</taxon>
        <taxon>Mycobacteriaceae</taxon>
        <taxon>Mycolicibacterium</taxon>
    </lineage>
</organism>